<dbReference type="AlphaFoldDB" id="A0A9Q5D5K6"/>
<dbReference type="NCBIfam" id="TIGR02937">
    <property type="entry name" value="sigma70-ECF"/>
    <property type="match status" value="1"/>
</dbReference>
<proteinExistence type="inferred from homology"/>
<evidence type="ECO:0000256" key="1">
    <source>
        <dbReference type="ARBA" id="ARBA00010641"/>
    </source>
</evidence>
<dbReference type="InterPro" id="IPR013325">
    <property type="entry name" value="RNA_pol_sigma_r2"/>
</dbReference>
<dbReference type="EMBL" id="RIAR02000001">
    <property type="protein sequence ID" value="NSL90031.1"/>
    <property type="molecule type" value="Genomic_DNA"/>
</dbReference>
<dbReference type="CDD" id="cd06171">
    <property type="entry name" value="Sigma70_r4"/>
    <property type="match status" value="1"/>
</dbReference>
<dbReference type="GO" id="GO:0006352">
    <property type="term" value="P:DNA-templated transcription initiation"/>
    <property type="evidence" value="ECO:0007669"/>
    <property type="project" value="InterPro"/>
</dbReference>
<gene>
    <name evidence="7" type="ORF">ECE50_024550</name>
</gene>
<evidence type="ECO:0000259" key="6">
    <source>
        <dbReference type="Pfam" id="PF08281"/>
    </source>
</evidence>
<comment type="caution">
    <text evidence="7">The sequence shown here is derived from an EMBL/GenBank/DDBJ whole genome shotgun (WGS) entry which is preliminary data.</text>
</comment>
<evidence type="ECO:0000259" key="5">
    <source>
        <dbReference type="Pfam" id="PF04542"/>
    </source>
</evidence>
<evidence type="ECO:0000256" key="2">
    <source>
        <dbReference type="ARBA" id="ARBA00023015"/>
    </source>
</evidence>
<evidence type="ECO:0000313" key="7">
    <source>
        <dbReference type="EMBL" id="NSL90031.1"/>
    </source>
</evidence>
<dbReference type="PANTHER" id="PTHR43133">
    <property type="entry name" value="RNA POLYMERASE ECF-TYPE SIGMA FACTO"/>
    <property type="match status" value="1"/>
</dbReference>
<accession>A0A9Q5D5K6</accession>
<keyword evidence="4" id="KW-0804">Transcription</keyword>
<sequence length="200" mass="23587">MNNLSPEMDVLWERIRHDDAGAVVILYEKHYTDLLTYGIQLSKDLDYSKDLINDIFLHLWEKRRQLKPVANTRAYLFACLRRKFYQQTGNKTQVQYLEDELLQSISAQSIPSQEEMLIAIQHTTEIRQRVQQALSKLTGRQQELIRMRYYDQLNYEQMEAATGIAVKTIYNTIYNAMKVLSAELKGVPVITLLLFYFEKR</sequence>
<evidence type="ECO:0000256" key="3">
    <source>
        <dbReference type="ARBA" id="ARBA00023082"/>
    </source>
</evidence>
<dbReference type="Proteomes" id="UP000281028">
    <property type="component" value="Unassembled WGS sequence"/>
</dbReference>
<dbReference type="InterPro" id="IPR036388">
    <property type="entry name" value="WH-like_DNA-bd_sf"/>
</dbReference>
<dbReference type="SUPFAM" id="SSF88659">
    <property type="entry name" value="Sigma3 and sigma4 domains of RNA polymerase sigma factors"/>
    <property type="match status" value="1"/>
</dbReference>
<dbReference type="PANTHER" id="PTHR43133:SF46">
    <property type="entry name" value="RNA POLYMERASE SIGMA-70 FACTOR ECF SUBFAMILY"/>
    <property type="match status" value="1"/>
</dbReference>
<feature type="domain" description="RNA polymerase sigma-70 region 2" evidence="5">
    <location>
        <begin position="26"/>
        <end position="86"/>
    </location>
</feature>
<keyword evidence="2" id="KW-0805">Transcription regulation</keyword>
<comment type="similarity">
    <text evidence="1">Belongs to the sigma-70 factor family. ECF subfamily.</text>
</comment>
<dbReference type="Gene3D" id="1.10.10.10">
    <property type="entry name" value="Winged helix-like DNA-binding domain superfamily/Winged helix DNA-binding domain"/>
    <property type="match status" value="1"/>
</dbReference>
<evidence type="ECO:0000256" key="4">
    <source>
        <dbReference type="ARBA" id="ARBA00023163"/>
    </source>
</evidence>
<dbReference type="Pfam" id="PF04542">
    <property type="entry name" value="Sigma70_r2"/>
    <property type="match status" value="1"/>
</dbReference>
<dbReference type="OrthoDB" id="9150024at2"/>
<dbReference type="InterPro" id="IPR013249">
    <property type="entry name" value="RNA_pol_sigma70_r4_t2"/>
</dbReference>
<dbReference type="InterPro" id="IPR039425">
    <property type="entry name" value="RNA_pol_sigma-70-like"/>
</dbReference>
<organism evidence="7 8">
    <name type="scientific">Chitinophaga solisilvae</name>
    <dbReference type="NCBI Taxonomy" id="1233460"/>
    <lineage>
        <taxon>Bacteria</taxon>
        <taxon>Pseudomonadati</taxon>
        <taxon>Bacteroidota</taxon>
        <taxon>Chitinophagia</taxon>
        <taxon>Chitinophagales</taxon>
        <taxon>Chitinophagaceae</taxon>
        <taxon>Chitinophaga</taxon>
    </lineage>
</organism>
<dbReference type="Gene3D" id="1.10.1740.10">
    <property type="match status" value="1"/>
</dbReference>
<dbReference type="InterPro" id="IPR013324">
    <property type="entry name" value="RNA_pol_sigma_r3/r4-like"/>
</dbReference>
<dbReference type="GO" id="GO:0016987">
    <property type="term" value="F:sigma factor activity"/>
    <property type="evidence" value="ECO:0007669"/>
    <property type="project" value="UniProtKB-KW"/>
</dbReference>
<dbReference type="Pfam" id="PF08281">
    <property type="entry name" value="Sigma70_r4_2"/>
    <property type="match status" value="1"/>
</dbReference>
<dbReference type="GO" id="GO:0003677">
    <property type="term" value="F:DNA binding"/>
    <property type="evidence" value="ECO:0007669"/>
    <property type="project" value="InterPro"/>
</dbReference>
<keyword evidence="8" id="KW-1185">Reference proteome</keyword>
<feature type="domain" description="RNA polymerase sigma factor 70 region 4 type 2" evidence="6">
    <location>
        <begin position="127"/>
        <end position="178"/>
    </location>
</feature>
<evidence type="ECO:0000313" key="8">
    <source>
        <dbReference type="Proteomes" id="UP000281028"/>
    </source>
</evidence>
<keyword evidence="3" id="KW-0731">Sigma factor</keyword>
<name>A0A9Q5D5K6_9BACT</name>
<protein>
    <submittedName>
        <fullName evidence="7">RNA polymerase sigma factor</fullName>
    </submittedName>
</protein>
<dbReference type="SUPFAM" id="SSF88946">
    <property type="entry name" value="Sigma2 domain of RNA polymerase sigma factors"/>
    <property type="match status" value="1"/>
</dbReference>
<dbReference type="InterPro" id="IPR007627">
    <property type="entry name" value="RNA_pol_sigma70_r2"/>
</dbReference>
<dbReference type="InterPro" id="IPR014284">
    <property type="entry name" value="RNA_pol_sigma-70_dom"/>
</dbReference>
<reference evidence="7" key="1">
    <citation type="submission" date="2020-05" db="EMBL/GenBank/DDBJ databases">
        <title>Chitinophaga laudate sp. nov., isolated from a tropical peat swamp.</title>
        <authorList>
            <person name="Goh C.B.S."/>
            <person name="Lee M.S."/>
            <person name="Parimannan S."/>
            <person name="Pasbakhsh P."/>
            <person name="Yule C.M."/>
            <person name="Rajandas H."/>
            <person name="Loke S."/>
            <person name="Croft L."/>
            <person name="Tan J.B.L."/>
        </authorList>
    </citation>
    <scope>NUCLEOTIDE SEQUENCE</scope>
    <source>
        <strain evidence="7">Mgbs1</strain>
    </source>
</reference>